<accession>A0A1I1H924</accession>
<dbReference type="InterPro" id="IPR047650">
    <property type="entry name" value="Transpos_IS110"/>
</dbReference>
<organism evidence="3 4">
    <name type="scientific">Clostridium uliginosum</name>
    <dbReference type="NCBI Taxonomy" id="119641"/>
    <lineage>
        <taxon>Bacteria</taxon>
        <taxon>Bacillati</taxon>
        <taxon>Bacillota</taxon>
        <taxon>Clostridia</taxon>
        <taxon>Eubacteriales</taxon>
        <taxon>Clostridiaceae</taxon>
        <taxon>Clostridium</taxon>
    </lineage>
</organism>
<dbReference type="EMBL" id="FOMG01000001">
    <property type="protein sequence ID" value="SFC20659.1"/>
    <property type="molecule type" value="Genomic_DNA"/>
</dbReference>
<dbReference type="InterPro" id="IPR002525">
    <property type="entry name" value="Transp_IS110-like_N"/>
</dbReference>
<proteinExistence type="predicted"/>
<reference evidence="3 4" key="1">
    <citation type="submission" date="2016-10" db="EMBL/GenBank/DDBJ databases">
        <authorList>
            <person name="de Groot N.N."/>
        </authorList>
    </citation>
    <scope>NUCLEOTIDE SEQUENCE [LARGE SCALE GENOMIC DNA]</scope>
    <source>
        <strain evidence="3 4">DSM 12992</strain>
    </source>
</reference>
<dbReference type="NCBIfam" id="NF033542">
    <property type="entry name" value="transpos_IS110"/>
    <property type="match status" value="1"/>
</dbReference>
<evidence type="ECO:0000259" key="1">
    <source>
        <dbReference type="Pfam" id="PF01548"/>
    </source>
</evidence>
<dbReference type="Proteomes" id="UP000199263">
    <property type="component" value="Unassembled WGS sequence"/>
</dbReference>
<dbReference type="Pfam" id="PF01548">
    <property type="entry name" value="DEDD_Tnp_IS110"/>
    <property type="match status" value="1"/>
</dbReference>
<dbReference type="PANTHER" id="PTHR33055:SF15">
    <property type="entry name" value="TRANSPOSASE-RELATED"/>
    <property type="match status" value="1"/>
</dbReference>
<sequence length="431" mass="49649">MSKYFNSPVVGIDISEGFHVVSILSPDGSLYCKTFNIKHNLSGFNYLLDKIEEVEKKFSMKTGIFMESTGIYHISLFHFLKNKKLEAFLINPLITNSSKNKDIRKEKNDKRDSLNIARLGKFQEIKAYDYFEPEIFSLRSLIRDYYKQVDIRSIYKKKFSADIHLVLPGYKKIFNSMTCQTSLEILKKYPSPQALLSADKNEIINILLLHSRKGRVWSNNKYDELIKMAEEAKTIGFVVQGLITRIINNITMIETLNEQIEAILIEIRSTINDKNFPSDLKHNIELIDSIIGIDFISAVALITEIGNHKRFNKPKQLVAYLGVDASVNQSGKFIGTRNKMSKRGSKIARRVLFAAAMASIRSKRNGKPMNKVLKDYYEQNQKNKAKKVALGAVMHKITNYIFAVLRDQKEYIERLPKIHKHMYLFNLEKSA</sequence>
<dbReference type="Pfam" id="PF02371">
    <property type="entry name" value="Transposase_20"/>
    <property type="match status" value="1"/>
</dbReference>
<dbReference type="GO" id="GO:0004803">
    <property type="term" value="F:transposase activity"/>
    <property type="evidence" value="ECO:0007669"/>
    <property type="project" value="InterPro"/>
</dbReference>
<gene>
    <name evidence="3" type="ORF">SAMN05421842_101231</name>
</gene>
<evidence type="ECO:0000313" key="4">
    <source>
        <dbReference type="Proteomes" id="UP000199263"/>
    </source>
</evidence>
<dbReference type="OrthoDB" id="9811278at2"/>
<protein>
    <submittedName>
        <fullName evidence="3">Transposase IS116/IS110/IS902 family protein</fullName>
    </submittedName>
</protein>
<evidence type="ECO:0000259" key="2">
    <source>
        <dbReference type="Pfam" id="PF02371"/>
    </source>
</evidence>
<keyword evidence="4" id="KW-1185">Reference proteome</keyword>
<dbReference type="PANTHER" id="PTHR33055">
    <property type="entry name" value="TRANSPOSASE FOR INSERTION SEQUENCE ELEMENT IS1111A"/>
    <property type="match status" value="1"/>
</dbReference>
<dbReference type="GO" id="GO:0003677">
    <property type="term" value="F:DNA binding"/>
    <property type="evidence" value="ECO:0007669"/>
    <property type="project" value="InterPro"/>
</dbReference>
<dbReference type="InterPro" id="IPR003346">
    <property type="entry name" value="Transposase_20"/>
</dbReference>
<name>A0A1I1H924_9CLOT</name>
<dbReference type="RefSeq" id="WP_090087965.1">
    <property type="nucleotide sequence ID" value="NZ_FOMG01000001.1"/>
</dbReference>
<dbReference type="AlphaFoldDB" id="A0A1I1H924"/>
<dbReference type="GO" id="GO:0006313">
    <property type="term" value="P:DNA transposition"/>
    <property type="evidence" value="ECO:0007669"/>
    <property type="project" value="InterPro"/>
</dbReference>
<evidence type="ECO:0000313" key="3">
    <source>
        <dbReference type="EMBL" id="SFC20659.1"/>
    </source>
</evidence>
<feature type="domain" description="Transposase IS110-like N-terminal" evidence="1">
    <location>
        <begin position="10"/>
        <end position="158"/>
    </location>
</feature>
<feature type="domain" description="Transposase IS116/IS110/IS902 C-terminal" evidence="2">
    <location>
        <begin position="285"/>
        <end position="364"/>
    </location>
</feature>